<name>L0FWF5_ECHVK</name>
<organism evidence="1 2">
    <name type="scientific">Echinicola vietnamensis (strain DSM 17526 / LMG 23754 / KMM 6221)</name>
    <dbReference type="NCBI Taxonomy" id="926556"/>
    <lineage>
        <taxon>Bacteria</taxon>
        <taxon>Pseudomonadati</taxon>
        <taxon>Bacteroidota</taxon>
        <taxon>Cytophagia</taxon>
        <taxon>Cytophagales</taxon>
        <taxon>Cyclobacteriaceae</taxon>
        <taxon>Echinicola</taxon>
    </lineage>
</organism>
<dbReference type="STRING" id="926556.Echvi_1981"/>
<dbReference type="Proteomes" id="UP000010796">
    <property type="component" value="Chromosome"/>
</dbReference>
<dbReference type="eggNOG" id="ENOG5032R7E">
    <property type="taxonomic scope" value="Bacteria"/>
</dbReference>
<evidence type="ECO:0008006" key="3">
    <source>
        <dbReference type="Google" id="ProtNLM"/>
    </source>
</evidence>
<dbReference type="EMBL" id="CP003346">
    <property type="protein sequence ID" value="AGA78234.1"/>
    <property type="molecule type" value="Genomic_DNA"/>
</dbReference>
<sequence>MIGFQDEFENLPIPNTTKEHSYSAVAVKGFENHRIAKDFNENPCILISVTQKKQNFKVARQKLYNLSITHNLSCEIHVENKKEEHNFSVIRYSGNDRDLKRYFLKACEILVPSLGNSPDNKQITHTVNKFIELFKVLKEPPKKTLQGLWSELFLIHQSNNPRELVRAWHTIPEEKYDFSIANLRIEVKSSSTRSRTHHFSIEQLLPPLKSKLYVASLFVEILAGGKSVEHLLNEIVERLDNEFDLIEKLNFLTYSTLGGAFDKIENVYYDYQLAKDSLRLYNSMDIPKIEFAPDDVFDVRFKSSIDNVKPSKETVDSLLKNAK</sequence>
<dbReference type="RefSeq" id="WP_015265795.1">
    <property type="nucleotide sequence ID" value="NC_019904.1"/>
</dbReference>
<dbReference type="AlphaFoldDB" id="L0FWF5"/>
<dbReference type="OrthoDB" id="1403541at2"/>
<protein>
    <recommendedName>
        <fullName evidence="3">PD-(D/E)XK motif protein</fullName>
    </recommendedName>
</protein>
<dbReference type="KEGG" id="evi:Echvi_1981"/>
<evidence type="ECO:0000313" key="1">
    <source>
        <dbReference type="EMBL" id="AGA78234.1"/>
    </source>
</evidence>
<reference evidence="2" key="1">
    <citation type="submission" date="2012-02" db="EMBL/GenBank/DDBJ databases">
        <title>The complete genome of Echinicola vietnamensis DSM 17526.</title>
        <authorList>
            <person name="Lucas S."/>
            <person name="Copeland A."/>
            <person name="Lapidus A."/>
            <person name="Glavina del Rio T."/>
            <person name="Dalin E."/>
            <person name="Tice H."/>
            <person name="Bruce D."/>
            <person name="Goodwin L."/>
            <person name="Pitluck S."/>
            <person name="Peters L."/>
            <person name="Ovchinnikova G."/>
            <person name="Teshima H."/>
            <person name="Kyrpides N."/>
            <person name="Mavromatis K."/>
            <person name="Ivanova N."/>
            <person name="Brettin T."/>
            <person name="Detter J.C."/>
            <person name="Han C."/>
            <person name="Larimer F."/>
            <person name="Land M."/>
            <person name="Hauser L."/>
            <person name="Markowitz V."/>
            <person name="Cheng J.-F."/>
            <person name="Hugenholtz P."/>
            <person name="Woyke T."/>
            <person name="Wu D."/>
            <person name="Brambilla E."/>
            <person name="Klenk H.-P."/>
            <person name="Eisen J.A."/>
        </authorList>
    </citation>
    <scope>NUCLEOTIDE SEQUENCE [LARGE SCALE GENOMIC DNA]</scope>
    <source>
        <strain evidence="2">DSM 17526 / LMG 23754 / KMM 6221</strain>
    </source>
</reference>
<proteinExistence type="predicted"/>
<dbReference type="Pfam" id="PF14390">
    <property type="entry name" value="DUF4420"/>
    <property type="match status" value="1"/>
</dbReference>
<accession>L0FWF5</accession>
<dbReference type="InterPro" id="IPR025534">
    <property type="entry name" value="DUF4420"/>
</dbReference>
<keyword evidence="2" id="KW-1185">Reference proteome</keyword>
<dbReference type="PATRIC" id="fig|926556.3.peg.2098"/>
<evidence type="ECO:0000313" key="2">
    <source>
        <dbReference type="Proteomes" id="UP000010796"/>
    </source>
</evidence>
<gene>
    <name evidence="1" type="ordered locus">Echvi_1981</name>
</gene>
<dbReference type="HOGENOM" id="CLU_072996_0_0_10"/>